<evidence type="ECO:0000313" key="4">
    <source>
        <dbReference type="Proteomes" id="UP001216907"/>
    </source>
</evidence>
<dbReference type="InterPro" id="IPR050261">
    <property type="entry name" value="FrsA_esterase"/>
</dbReference>
<evidence type="ECO:0000313" key="3">
    <source>
        <dbReference type="EMBL" id="MDG3004008.1"/>
    </source>
</evidence>
<dbReference type="SUPFAM" id="SSF53474">
    <property type="entry name" value="alpha/beta-Hydrolases"/>
    <property type="match status" value="1"/>
</dbReference>
<keyword evidence="1 3" id="KW-0378">Hydrolase</keyword>
<proteinExistence type="predicted"/>
<gene>
    <name evidence="3" type="ORF">PZE19_09510</name>
</gene>
<dbReference type="RefSeq" id="WP_277860370.1">
    <property type="nucleotide sequence ID" value="NZ_JARRAG010000002.1"/>
</dbReference>
<evidence type="ECO:0000256" key="1">
    <source>
        <dbReference type="ARBA" id="ARBA00022801"/>
    </source>
</evidence>
<dbReference type="Gene3D" id="3.40.50.1820">
    <property type="entry name" value="alpha/beta hydrolase"/>
    <property type="match status" value="1"/>
</dbReference>
<reference evidence="3 4" key="1">
    <citation type="submission" date="2023-03" db="EMBL/GenBank/DDBJ databases">
        <title>Paludisphaera mucosa sp. nov. a novel planctomycete from northern fen.</title>
        <authorList>
            <person name="Ivanova A."/>
        </authorList>
    </citation>
    <scope>NUCLEOTIDE SEQUENCE [LARGE SCALE GENOMIC DNA]</scope>
    <source>
        <strain evidence="3 4">Pla2</strain>
    </source>
</reference>
<sequence>MTRLEAACAGLVVGITLGLVSLDCGGRPSGDLDLPRPTPGLELRSEDFARARAGFSTRLVRRGPSPSTGEPLATPADAEAVEYRSGGLRLRAYRSRPAPDGVRRAAVLFLHGGFAFGEGHWEMSRPFRDAGYVVMTPVLRGENGQPGDFSLFYDEVDDVLAAAEALAAAPDVDPENLFVAGHSVGGTLAMMAASASPRFRAAASMSGSPDLIAYLQVSRTPAPFEASSEAEVRLRSPVAYAASFKCPVRLYCGEDEFWVQGGTRRTAMLAERAGIDAAAVEVPGDHSSSVPEAIREILAFFRKVRRASSE</sequence>
<dbReference type="InterPro" id="IPR001375">
    <property type="entry name" value="Peptidase_S9_cat"/>
</dbReference>
<dbReference type="EMBL" id="JARRAG010000002">
    <property type="protein sequence ID" value="MDG3004008.1"/>
    <property type="molecule type" value="Genomic_DNA"/>
</dbReference>
<keyword evidence="4" id="KW-1185">Reference proteome</keyword>
<comment type="caution">
    <text evidence="3">The sequence shown here is derived from an EMBL/GenBank/DDBJ whole genome shotgun (WGS) entry which is preliminary data.</text>
</comment>
<evidence type="ECO:0000259" key="2">
    <source>
        <dbReference type="Pfam" id="PF00326"/>
    </source>
</evidence>
<dbReference type="PANTHER" id="PTHR22946">
    <property type="entry name" value="DIENELACTONE HYDROLASE DOMAIN-CONTAINING PROTEIN-RELATED"/>
    <property type="match status" value="1"/>
</dbReference>
<protein>
    <submittedName>
        <fullName evidence="3">Alpha/beta fold hydrolase</fullName>
    </submittedName>
</protein>
<dbReference type="PANTHER" id="PTHR22946:SF9">
    <property type="entry name" value="POLYKETIDE TRANSFERASE AF380"/>
    <property type="match status" value="1"/>
</dbReference>
<organism evidence="3 4">
    <name type="scientific">Paludisphaera mucosa</name>
    <dbReference type="NCBI Taxonomy" id="3030827"/>
    <lineage>
        <taxon>Bacteria</taxon>
        <taxon>Pseudomonadati</taxon>
        <taxon>Planctomycetota</taxon>
        <taxon>Planctomycetia</taxon>
        <taxon>Isosphaerales</taxon>
        <taxon>Isosphaeraceae</taxon>
        <taxon>Paludisphaera</taxon>
    </lineage>
</organism>
<dbReference type="Proteomes" id="UP001216907">
    <property type="component" value="Unassembled WGS sequence"/>
</dbReference>
<dbReference type="Pfam" id="PF00326">
    <property type="entry name" value="Peptidase_S9"/>
    <property type="match status" value="1"/>
</dbReference>
<dbReference type="GO" id="GO:0016787">
    <property type="term" value="F:hydrolase activity"/>
    <property type="evidence" value="ECO:0007669"/>
    <property type="project" value="UniProtKB-KW"/>
</dbReference>
<feature type="domain" description="Peptidase S9 prolyl oligopeptidase catalytic" evidence="2">
    <location>
        <begin position="127"/>
        <end position="301"/>
    </location>
</feature>
<name>A0ABT6F8U7_9BACT</name>
<accession>A0ABT6F8U7</accession>
<dbReference type="InterPro" id="IPR029058">
    <property type="entry name" value="AB_hydrolase_fold"/>
</dbReference>